<evidence type="ECO:0000256" key="2">
    <source>
        <dbReference type="SAM" id="SignalP"/>
    </source>
</evidence>
<proteinExistence type="predicted"/>
<name>A0A0K0FB10_STRVS</name>
<keyword evidence="2" id="KW-0732">Signal</keyword>
<feature type="signal peptide" evidence="2">
    <location>
        <begin position="1"/>
        <end position="19"/>
    </location>
</feature>
<reference evidence="4" key="2">
    <citation type="submission" date="2015-08" db="UniProtKB">
        <authorList>
            <consortium name="WormBaseParasite"/>
        </authorList>
    </citation>
    <scope>IDENTIFICATION</scope>
</reference>
<dbReference type="WBParaSite" id="SVE_0601600.1">
    <property type="protein sequence ID" value="SVE_0601600.1"/>
    <property type="gene ID" value="SVE_0601600"/>
</dbReference>
<reference evidence="3" key="1">
    <citation type="submission" date="2014-07" db="EMBL/GenBank/DDBJ databases">
        <authorList>
            <person name="Martin A.A"/>
            <person name="De Silva N."/>
        </authorList>
    </citation>
    <scope>NUCLEOTIDE SEQUENCE</scope>
</reference>
<sequence length="157" mass="17014">MQFLFFILSTTAFFSAVQSDDKQHFPGIDFGIDMVTALSKDGVKGLVDVALKGQTGVGALVLKSMLSLMKNEPKAQETIKDHKDKKAHSAQGTAPQGADTIKPLSDKAVALLKKIEDIKKAGGTDEAQEKKIKELVHQKDNKATFAEISEFLKNALV</sequence>
<organism evidence="3 4">
    <name type="scientific">Strongyloides venezuelensis</name>
    <name type="common">Threadworm</name>
    <dbReference type="NCBI Taxonomy" id="75913"/>
    <lineage>
        <taxon>Eukaryota</taxon>
        <taxon>Metazoa</taxon>
        <taxon>Ecdysozoa</taxon>
        <taxon>Nematoda</taxon>
        <taxon>Chromadorea</taxon>
        <taxon>Rhabditida</taxon>
        <taxon>Tylenchina</taxon>
        <taxon>Panagrolaimomorpha</taxon>
        <taxon>Strongyloidoidea</taxon>
        <taxon>Strongyloididae</taxon>
        <taxon>Strongyloides</taxon>
    </lineage>
</organism>
<feature type="compositionally biased region" description="Basic and acidic residues" evidence="1">
    <location>
        <begin position="73"/>
        <end position="84"/>
    </location>
</feature>
<feature type="region of interest" description="Disordered" evidence="1">
    <location>
        <begin position="73"/>
        <end position="101"/>
    </location>
</feature>
<evidence type="ECO:0000313" key="3">
    <source>
        <dbReference type="Proteomes" id="UP000035680"/>
    </source>
</evidence>
<evidence type="ECO:0000256" key="1">
    <source>
        <dbReference type="SAM" id="MobiDB-lite"/>
    </source>
</evidence>
<protein>
    <submittedName>
        <fullName evidence="4">Secreted protein</fullName>
    </submittedName>
</protein>
<evidence type="ECO:0000313" key="4">
    <source>
        <dbReference type="WBParaSite" id="SVE_0601600.1"/>
    </source>
</evidence>
<feature type="chain" id="PRO_5005329684" evidence="2">
    <location>
        <begin position="20"/>
        <end position="157"/>
    </location>
</feature>
<keyword evidence="3" id="KW-1185">Reference proteome</keyword>
<dbReference type="AlphaFoldDB" id="A0A0K0FB10"/>
<dbReference type="Proteomes" id="UP000035680">
    <property type="component" value="Unassembled WGS sequence"/>
</dbReference>
<accession>A0A0K0FB10</accession>